<dbReference type="InterPro" id="IPR029063">
    <property type="entry name" value="SAM-dependent_MTases_sf"/>
</dbReference>
<gene>
    <name evidence="2" type="ORF">DGYR_LOCUS14193</name>
</gene>
<dbReference type="EMBL" id="CAJFCJ010000115">
    <property type="protein sequence ID" value="CAD5126978.1"/>
    <property type="molecule type" value="Genomic_DNA"/>
</dbReference>
<organism evidence="2 3">
    <name type="scientific">Dimorphilus gyrociliatus</name>
    <dbReference type="NCBI Taxonomy" id="2664684"/>
    <lineage>
        <taxon>Eukaryota</taxon>
        <taxon>Metazoa</taxon>
        <taxon>Spiralia</taxon>
        <taxon>Lophotrochozoa</taxon>
        <taxon>Annelida</taxon>
        <taxon>Polychaeta</taxon>
        <taxon>Polychaeta incertae sedis</taxon>
        <taxon>Dinophilidae</taxon>
        <taxon>Dimorphilus</taxon>
    </lineage>
</organism>
<dbReference type="PANTHER" id="PTHR34203:SF15">
    <property type="entry name" value="SLL1173 PROTEIN"/>
    <property type="match status" value="1"/>
</dbReference>
<dbReference type="InterPro" id="IPR006342">
    <property type="entry name" value="FkbM_mtfrase"/>
</dbReference>
<dbReference type="PANTHER" id="PTHR34203">
    <property type="entry name" value="METHYLTRANSFERASE, FKBM FAMILY PROTEIN"/>
    <property type="match status" value="1"/>
</dbReference>
<comment type="caution">
    <text evidence="2">The sequence shown here is derived from an EMBL/GenBank/DDBJ whole genome shotgun (WGS) entry which is preliminary data.</text>
</comment>
<sequence>MCLHNESIISTLLRKNKRHIYDKESFDILSKLLKNHPDAGFIDIGANLGPYTIFVSKLYQRNVVAVEPFPPVIKRFQKSLQINGLTGYVTLITNPITESRGTKFFYQNKAHVGENKLAVEFEKSARPMLKMNTIVMVDLIEIIPFQSAAIKIDVEGEESRAFNKASQLISISINNYAKYIFSQA</sequence>
<dbReference type="SUPFAM" id="SSF53335">
    <property type="entry name" value="S-adenosyl-L-methionine-dependent methyltransferases"/>
    <property type="match status" value="1"/>
</dbReference>
<keyword evidence="3" id="KW-1185">Reference proteome</keyword>
<dbReference type="Pfam" id="PF05050">
    <property type="entry name" value="Methyltransf_21"/>
    <property type="match status" value="1"/>
</dbReference>
<name>A0A7I8WFM2_9ANNE</name>
<dbReference type="NCBIfam" id="TIGR01444">
    <property type="entry name" value="fkbM_fam"/>
    <property type="match status" value="1"/>
</dbReference>
<dbReference type="InterPro" id="IPR052514">
    <property type="entry name" value="SAM-dependent_MTase"/>
</dbReference>
<dbReference type="AlphaFoldDB" id="A0A7I8WFM2"/>
<reference evidence="2 3" key="1">
    <citation type="submission" date="2020-08" db="EMBL/GenBank/DDBJ databases">
        <authorList>
            <person name="Hejnol A."/>
        </authorList>
    </citation>
    <scope>NUCLEOTIDE SEQUENCE [LARGE SCALE GENOMIC DNA]</scope>
</reference>
<feature type="domain" description="Methyltransferase FkbM" evidence="1">
    <location>
        <begin position="43"/>
        <end position="171"/>
    </location>
</feature>
<dbReference type="OrthoDB" id="430136at2759"/>
<protein>
    <recommendedName>
        <fullName evidence="1">Methyltransferase FkbM domain-containing protein</fullName>
    </recommendedName>
</protein>
<evidence type="ECO:0000313" key="3">
    <source>
        <dbReference type="Proteomes" id="UP000549394"/>
    </source>
</evidence>
<evidence type="ECO:0000259" key="1">
    <source>
        <dbReference type="Pfam" id="PF05050"/>
    </source>
</evidence>
<proteinExistence type="predicted"/>
<evidence type="ECO:0000313" key="2">
    <source>
        <dbReference type="EMBL" id="CAD5126978.1"/>
    </source>
</evidence>
<accession>A0A7I8WFM2</accession>
<dbReference type="Proteomes" id="UP000549394">
    <property type="component" value="Unassembled WGS sequence"/>
</dbReference>
<dbReference type="Gene3D" id="3.40.50.150">
    <property type="entry name" value="Vaccinia Virus protein VP39"/>
    <property type="match status" value="1"/>
</dbReference>